<dbReference type="AlphaFoldDB" id="A0A4U5VSY4"/>
<feature type="compositionally biased region" description="Basic and acidic residues" evidence="1">
    <location>
        <begin position="173"/>
        <end position="188"/>
    </location>
</feature>
<keyword evidence="3" id="KW-1185">Reference proteome</keyword>
<dbReference type="Proteomes" id="UP000298787">
    <property type="component" value="Chromosome 23"/>
</dbReference>
<evidence type="ECO:0000313" key="3">
    <source>
        <dbReference type="Proteomes" id="UP000298787"/>
    </source>
</evidence>
<protein>
    <submittedName>
        <fullName evidence="2">Uncharacterized protein</fullName>
    </submittedName>
</protein>
<accession>A0A4U5VSY4</accession>
<sequence length="201" mass="23040">MEIRPDRFKAVAGKTLGKIHSNSLVEKWRKSLLVIYFNWDRRVKKVQFCLARSVRTLTEPYALVDTKSRLVTFLNSTKVIITYEYIVLSNQVCSTAIILFELTADTLKLSHFSCACAVQMVADSAEGTDLEQKAREKNDVDEREKKLEGRVKYVQRAGQKQRKTNTARGKAVSKGDGEEVGDKRRCEKTEEEEDEEENRQS</sequence>
<gene>
    <name evidence="2" type="ORF">D9C73_025993</name>
</gene>
<organism evidence="2 3">
    <name type="scientific">Collichthys lucidus</name>
    <name type="common">Big head croaker</name>
    <name type="synonym">Sciaena lucida</name>
    <dbReference type="NCBI Taxonomy" id="240159"/>
    <lineage>
        <taxon>Eukaryota</taxon>
        <taxon>Metazoa</taxon>
        <taxon>Chordata</taxon>
        <taxon>Craniata</taxon>
        <taxon>Vertebrata</taxon>
        <taxon>Euteleostomi</taxon>
        <taxon>Actinopterygii</taxon>
        <taxon>Neopterygii</taxon>
        <taxon>Teleostei</taxon>
        <taxon>Neoteleostei</taxon>
        <taxon>Acanthomorphata</taxon>
        <taxon>Eupercaria</taxon>
        <taxon>Sciaenidae</taxon>
        <taxon>Collichthys</taxon>
    </lineage>
</organism>
<evidence type="ECO:0000256" key="1">
    <source>
        <dbReference type="SAM" id="MobiDB-lite"/>
    </source>
</evidence>
<evidence type="ECO:0000313" key="2">
    <source>
        <dbReference type="EMBL" id="TKS91808.1"/>
    </source>
</evidence>
<proteinExistence type="predicted"/>
<feature type="compositionally biased region" description="Acidic residues" evidence="1">
    <location>
        <begin position="189"/>
        <end position="201"/>
    </location>
</feature>
<name>A0A4U5VSY4_COLLU</name>
<feature type="region of interest" description="Disordered" evidence="1">
    <location>
        <begin position="155"/>
        <end position="201"/>
    </location>
</feature>
<reference evidence="2 3" key="1">
    <citation type="submission" date="2019-01" db="EMBL/GenBank/DDBJ databases">
        <title>Genome Assembly of Collichthys lucidus.</title>
        <authorList>
            <person name="Cai M."/>
            <person name="Xiao S."/>
        </authorList>
    </citation>
    <scope>NUCLEOTIDE SEQUENCE [LARGE SCALE GENOMIC DNA]</scope>
    <source>
        <strain evidence="2">JT15FE1705JMU</strain>
        <tissue evidence="2">Muscle</tissue>
    </source>
</reference>
<dbReference type="EMBL" id="CM014100">
    <property type="protein sequence ID" value="TKS91808.1"/>
    <property type="molecule type" value="Genomic_DNA"/>
</dbReference>